<evidence type="ECO:0000313" key="4">
    <source>
        <dbReference type="Proteomes" id="UP001165122"/>
    </source>
</evidence>
<dbReference type="AlphaFoldDB" id="A0A9W6ZFI3"/>
<dbReference type="Proteomes" id="UP001165122">
    <property type="component" value="Unassembled WGS sequence"/>
</dbReference>
<dbReference type="OrthoDB" id="194214at2759"/>
<accession>A0A9W6ZFI3</accession>
<dbReference type="EMBL" id="BRXW01000401">
    <property type="protein sequence ID" value="GMH51206.1"/>
    <property type="molecule type" value="Genomic_DNA"/>
</dbReference>
<keyword evidence="2" id="KW-0732">Signal</keyword>
<feature type="signal peptide" evidence="2">
    <location>
        <begin position="1"/>
        <end position="21"/>
    </location>
</feature>
<feature type="region of interest" description="Disordered" evidence="1">
    <location>
        <begin position="80"/>
        <end position="101"/>
    </location>
</feature>
<feature type="chain" id="PRO_5040730346" evidence="2">
    <location>
        <begin position="22"/>
        <end position="308"/>
    </location>
</feature>
<evidence type="ECO:0000256" key="1">
    <source>
        <dbReference type="SAM" id="MobiDB-lite"/>
    </source>
</evidence>
<name>A0A9W6ZFI3_9STRA</name>
<protein>
    <submittedName>
        <fullName evidence="3">Uncharacterized protein</fullName>
    </submittedName>
</protein>
<keyword evidence="4" id="KW-1185">Reference proteome</keyword>
<proteinExistence type="predicted"/>
<gene>
    <name evidence="3" type="ORF">TrLO_g3582</name>
</gene>
<reference evidence="4" key="1">
    <citation type="journal article" date="2023" name="Commun. Biol.">
        <title>Genome analysis of Parmales, the sister group of diatoms, reveals the evolutionary specialization of diatoms from phago-mixotrophs to photoautotrophs.</title>
        <authorList>
            <person name="Ban H."/>
            <person name="Sato S."/>
            <person name="Yoshikawa S."/>
            <person name="Yamada K."/>
            <person name="Nakamura Y."/>
            <person name="Ichinomiya M."/>
            <person name="Sato N."/>
            <person name="Blanc-Mathieu R."/>
            <person name="Endo H."/>
            <person name="Kuwata A."/>
            <person name="Ogata H."/>
        </authorList>
    </citation>
    <scope>NUCLEOTIDE SEQUENCE [LARGE SCALE GENOMIC DNA]</scope>
    <source>
        <strain evidence="4">NIES 3700</strain>
    </source>
</reference>
<sequence>MHPLFISTSICGLLHLLCLDSQLFLNQLVGEAQILPESAKVAGARSPRRALQQAFVTTRSSPLSAPSSLSSKMSAVLTKHAPSSYKPPEHSSLPTKKISTASTSASTSTTAQIDTALSTTAATTASTTISSHPKHAHYVYAFGISTSLINHGIKTGPPSFRLFLSNFDRAAIGLCGMYDTAITWKESSGVRRGVMLGLQYGAVRCFFKAKSIGGRSSTSNSAVMYHAAAHGICTLHHAIVLKSWGKDWGRDWERKWQSNVERLTEDKKILKLIANGVQSDVGKAITKAGVFGFFGRSVAKGTRTAWNY</sequence>
<comment type="caution">
    <text evidence="3">The sequence shown here is derived from an EMBL/GenBank/DDBJ whole genome shotgun (WGS) entry which is preliminary data.</text>
</comment>
<evidence type="ECO:0000313" key="3">
    <source>
        <dbReference type="EMBL" id="GMH51206.1"/>
    </source>
</evidence>
<evidence type="ECO:0000256" key="2">
    <source>
        <dbReference type="SAM" id="SignalP"/>
    </source>
</evidence>
<organism evidence="3 4">
    <name type="scientific">Triparma laevis f. longispina</name>
    <dbReference type="NCBI Taxonomy" id="1714387"/>
    <lineage>
        <taxon>Eukaryota</taxon>
        <taxon>Sar</taxon>
        <taxon>Stramenopiles</taxon>
        <taxon>Ochrophyta</taxon>
        <taxon>Bolidophyceae</taxon>
        <taxon>Parmales</taxon>
        <taxon>Triparmaceae</taxon>
        <taxon>Triparma</taxon>
    </lineage>
</organism>